<protein>
    <submittedName>
        <fullName evidence="1">Uncharacterized protein</fullName>
    </submittedName>
</protein>
<dbReference type="Gramene" id="ERM93833">
    <property type="protein sequence ID" value="ERM93833"/>
    <property type="gene ID" value="AMTR_s00138p00057520"/>
</dbReference>
<reference evidence="2" key="1">
    <citation type="journal article" date="2013" name="Science">
        <title>The Amborella genome and the evolution of flowering plants.</title>
        <authorList>
            <consortium name="Amborella Genome Project"/>
        </authorList>
    </citation>
    <scope>NUCLEOTIDE SEQUENCE [LARGE SCALE GENOMIC DNA]</scope>
</reference>
<evidence type="ECO:0000313" key="1">
    <source>
        <dbReference type="EMBL" id="ERM93833.1"/>
    </source>
</evidence>
<dbReference type="EMBL" id="KI397561">
    <property type="protein sequence ID" value="ERM93833.1"/>
    <property type="molecule type" value="Genomic_DNA"/>
</dbReference>
<keyword evidence="2" id="KW-1185">Reference proteome</keyword>
<evidence type="ECO:0000313" key="2">
    <source>
        <dbReference type="Proteomes" id="UP000017836"/>
    </source>
</evidence>
<gene>
    <name evidence="1" type="ORF">AMTR_s00138p00057520</name>
</gene>
<organism evidence="1 2">
    <name type="scientific">Amborella trichopoda</name>
    <dbReference type="NCBI Taxonomy" id="13333"/>
    <lineage>
        <taxon>Eukaryota</taxon>
        <taxon>Viridiplantae</taxon>
        <taxon>Streptophyta</taxon>
        <taxon>Embryophyta</taxon>
        <taxon>Tracheophyta</taxon>
        <taxon>Spermatophyta</taxon>
        <taxon>Magnoliopsida</taxon>
        <taxon>Amborellales</taxon>
        <taxon>Amborellaceae</taxon>
        <taxon>Amborella</taxon>
    </lineage>
</organism>
<dbReference type="HOGENOM" id="CLU_2779264_0_0_1"/>
<accession>W1NEK7</accession>
<proteinExistence type="predicted"/>
<dbReference type="AlphaFoldDB" id="W1NEK7"/>
<dbReference type="Proteomes" id="UP000017836">
    <property type="component" value="Unassembled WGS sequence"/>
</dbReference>
<name>W1NEK7_AMBTC</name>
<sequence>MEPPVPIRFSPVLEWNHRFPSSSTRVLEWNRRFPSGSARFYSGTAGSHTVQPGSTVEPPVPIRFSPVLQ</sequence>